<protein>
    <recommendedName>
        <fullName evidence="3">Endonuclease-reverse transcriptase</fullName>
    </recommendedName>
</protein>
<keyword evidence="2" id="KW-1185">Reference proteome</keyword>
<proteinExistence type="predicted"/>
<name>A0AAE0YPE9_9GAST</name>
<dbReference type="EMBL" id="JAWDGP010005762">
    <property type="protein sequence ID" value="KAK3752501.1"/>
    <property type="molecule type" value="Genomic_DNA"/>
</dbReference>
<evidence type="ECO:0000313" key="1">
    <source>
        <dbReference type="EMBL" id="KAK3752501.1"/>
    </source>
</evidence>
<gene>
    <name evidence="1" type="ORF">RRG08_032792</name>
</gene>
<reference evidence="1" key="1">
    <citation type="journal article" date="2023" name="G3 (Bethesda)">
        <title>A reference genome for the long-term kleptoplast-retaining sea slug Elysia crispata morphotype clarki.</title>
        <authorList>
            <person name="Eastman K.E."/>
            <person name="Pendleton A.L."/>
            <person name="Shaikh M.A."/>
            <person name="Suttiyut T."/>
            <person name="Ogas R."/>
            <person name="Tomko P."/>
            <person name="Gavelis G."/>
            <person name="Widhalm J.R."/>
            <person name="Wisecaver J.H."/>
        </authorList>
    </citation>
    <scope>NUCLEOTIDE SEQUENCE</scope>
    <source>
        <strain evidence="1">ECLA1</strain>
    </source>
</reference>
<comment type="caution">
    <text evidence="1">The sequence shown here is derived from an EMBL/GenBank/DDBJ whole genome shotgun (WGS) entry which is preliminary data.</text>
</comment>
<dbReference type="Proteomes" id="UP001283361">
    <property type="component" value="Unassembled WGS sequence"/>
</dbReference>
<dbReference type="PANTHER" id="PTHR47027">
    <property type="entry name" value="REVERSE TRANSCRIPTASE DOMAIN-CONTAINING PROTEIN"/>
    <property type="match status" value="1"/>
</dbReference>
<sequence>MKKVTEEWIEKHCVEIDESLAKSDSRRAYQIVKSSPNGFKQDSVASKTRRGIALQKRKQSLVDGWNIVPNSTIMRHRAIPAYFEEGSKIEILARVAQTATAMARLKTIWRDRNITFGAKVKLQRALVISIMVYACEAWTLNTDQQRRIQAVEMRCLRRLLGISYKDRITKNEVRGRVTQKVRVYGDLRLKRGNSDGHVTRSEGSTKTILQGTVQKKKRRGRQKKSWADNILEWTGKSFAVTQTIVHNCTRWSQLVDRSSIMQRPYDPSGLRDQ</sequence>
<dbReference type="PANTHER" id="PTHR47027:SF25">
    <property type="entry name" value="REVERSE TRANSCRIPTASE DOMAIN-CONTAINING PROTEIN"/>
    <property type="match status" value="1"/>
</dbReference>
<organism evidence="1 2">
    <name type="scientific">Elysia crispata</name>
    <name type="common">lettuce slug</name>
    <dbReference type="NCBI Taxonomy" id="231223"/>
    <lineage>
        <taxon>Eukaryota</taxon>
        <taxon>Metazoa</taxon>
        <taxon>Spiralia</taxon>
        <taxon>Lophotrochozoa</taxon>
        <taxon>Mollusca</taxon>
        <taxon>Gastropoda</taxon>
        <taxon>Heterobranchia</taxon>
        <taxon>Euthyneura</taxon>
        <taxon>Panpulmonata</taxon>
        <taxon>Sacoglossa</taxon>
        <taxon>Placobranchoidea</taxon>
        <taxon>Plakobranchidae</taxon>
        <taxon>Elysia</taxon>
    </lineage>
</organism>
<dbReference type="AlphaFoldDB" id="A0AAE0YPE9"/>
<accession>A0AAE0YPE9</accession>
<evidence type="ECO:0000313" key="2">
    <source>
        <dbReference type="Proteomes" id="UP001283361"/>
    </source>
</evidence>
<evidence type="ECO:0008006" key="3">
    <source>
        <dbReference type="Google" id="ProtNLM"/>
    </source>
</evidence>